<evidence type="ECO:0000313" key="2">
    <source>
        <dbReference type="EMBL" id="MEC1176964.1"/>
    </source>
</evidence>
<feature type="transmembrane region" description="Helical" evidence="1">
    <location>
        <begin position="33"/>
        <end position="50"/>
    </location>
</feature>
<keyword evidence="1" id="KW-1133">Transmembrane helix</keyword>
<organism evidence="2 3">
    <name type="scientific">Metasolibacillus meyeri</name>
    <dbReference type="NCBI Taxonomy" id="1071052"/>
    <lineage>
        <taxon>Bacteria</taxon>
        <taxon>Bacillati</taxon>
        <taxon>Bacillota</taxon>
        <taxon>Bacilli</taxon>
        <taxon>Bacillales</taxon>
        <taxon>Caryophanaceae</taxon>
        <taxon>Metasolibacillus</taxon>
    </lineage>
</organism>
<evidence type="ECO:0000256" key="1">
    <source>
        <dbReference type="SAM" id="Phobius"/>
    </source>
</evidence>
<dbReference type="Proteomes" id="UP001344888">
    <property type="component" value="Unassembled WGS sequence"/>
</dbReference>
<comment type="caution">
    <text evidence="2">The sequence shown here is derived from an EMBL/GenBank/DDBJ whole genome shotgun (WGS) entry which is preliminary data.</text>
</comment>
<dbReference type="EMBL" id="JARSFG010000002">
    <property type="protein sequence ID" value="MEC1176964.1"/>
    <property type="molecule type" value="Genomic_DNA"/>
</dbReference>
<keyword evidence="3" id="KW-1185">Reference proteome</keyword>
<dbReference type="AlphaFoldDB" id="A0AAW9NNS8"/>
<reference evidence="2 3" key="1">
    <citation type="submission" date="2023-03" db="EMBL/GenBank/DDBJ databases">
        <title>Bacillus Genome Sequencing.</title>
        <authorList>
            <person name="Dunlap C."/>
        </authorList>
    </citation>
    <scope>NUCLEOTIDE SEQUENCE [LARGE SCALE GENOMIC DNA]</scope>
    <source>
        <strain evidence="2 3">B-59205</strain>
    </source>
</reference>
<keyword evidence="1" id="KW-0812">Transmembrane</keyword>
<gene>
    <name evidence="2" type="ORF">P9B03_00480</name>
</gene>
<keyword evidence="1" id="KW-0472">Membrane</keyword>
<dbReference type="RefSeq" id="WP_326121166.1">
    <property type="nucleotide sequence ID" value="NZ_JARSFG010000002.1"/>
</dbReference>
<name>A0AAW9NNS8_9BACL</name>
<feature type="transmembrane region" description="Helical" evidence="1">
    <location>
        <begin position="62"/>
        <end position="82"/>
    </location>
</feature>
<proteinExistence type="predicted"/>
<accession>A0AAW9NNS8</accession>
<protein>
    <submittedName>
        <fullName evidence="2">Uncharacterized protein</fullName>
    </submittedName>
</protein>
<sequence>MKMLLFFISWLIIFRQFYKFIYADKLKRSWEKYILFSIIASIVMPFVQLYAREQLSTLKDSLINASAITIALLIFLIGGAYLKMKIDEWSEEFK</sequence>
<evidence type="ECO:0000313" key="3">
    <source>
        <dbReference type="Proteomes" id="UP001344888"/>
    </source>
</evidence>